<dbReference type="AlphaFoldDB" id="A0A4Q5AFJ2"/>
<sequence length="99" mass="11036">MSDPLLRVRREPDEASAAAWSTIHPGVLTVWADGEPAGSYLNGTRCAIPFRAHQWVQGLINGRKIWTPPPDLLTWWEGEPNNSVSVLAIRVPYNSEEES</sequence>
<name>A0A4Q5AFJ2_9BIFI</name>
<organism evidence="1 2">
    <name type="scientific">Bifidobacterium pseudolongum subsp. globosum</name>
    <dbReference type="NCBI Taxonomy" id="1690"/>
    <lineage>
        <taxon>Bacteria</taxon>
        <taxon>Bacillati</taxon>
        <taxon>Actinomycetota</taxon>
        <taxon>Actinomycetes</taxon>
        <taxon>Bifidobacteriales</taxon>
        <taxon>Bifidobacteriaceae</taxon>
        <taxon>Bifidobacterium</taxon>
    </lineage>
</organism>
<proteinExistence type="predicted"/>
<comment type="caution">
    <text evidence="1">The sequence shown here is derived from an EMBL/GenBank/DDBJ whole genome shotgun (WGS) entry which is preliminary data.</text>
</comment>
<dbReference type="Proteomes" id="UP000292535">
    <property type="component" value="Unassembled WGS sequence"/>
</dbReference>
<reference evidence="1 2" key="1">
    <citation type="submission" date="2018-12" db="EMBL/GenBank/DDBJ databases">
        <title>Unveiling genomic diversity among members of the Bifidobacterium pseudolongum species, a widely distributed gut commensal of the animal kingdom.</title>
        <authorList>
            <person name="Lugli G.A."/>
            <person name="Duranti S."/>
            <person name="Albert K."/>
            <person name="Mancabelli L."/>
            <person name="Napoli S."/>
            <person name="Viappiani A."/>
            <person name="Anzalone R."/>
            <person name="Longhi G."/>
            <person name="Milani C."/>
            <person name="Turroni F."/>
            <person name="Alessandri G."/>
            <person name="Sela D.A."/>
            <person name="Van Sinderen D."/>
            <person name="Ventura M."/>
        </authorList>
    </citation>
    <scope>NUCLEOTIDE SEQUENCE [LARGE SCALE GENOMIC DNA]</scope>
    <source>
        <strain evidence="1 2">2032B</strain>
    </source>
</reference>
<evidence type="ECO:0000313" key="1">
    <source>
        <dbReference type="EMBL" id="RYQ26464.1"/>
    </source>
</evidence>
<evidence type="ECO:0000313" key="2">
    <source>
        <dbReference type="Proteomes" id="UP000292535"/>
    </source>
</evidence>
<dbReference type="RefSeq" id="WP_129853669.1">
    <property type="nucleotide sequence ID" value="NZ_RYUQ01000002.1"/>
</dbReference>
<gene>
    <name evidence="1" type="ORF">PG2032B_1060</name>
</gene>
<dbReference type="EMBL" id="RYUQ01000002">
    <property type="protein sequence ID" value="RYQ26464.1"/>
    <property type="molecule type" value="Genomic_DNA"/>
</dbReference>
<accession>A0A4Q5AFJ2</accession>
<protein>
    <submittedName>
        <fullName evidence="1">Uncharacterized protein</fullName>
    </submittedName>
</protein>